<evidence type="ECO:0000313" key="9">
    <source>
        <dbReference type="Proteomes" id="UP001205998"/>
    </source>
</evidence>
<keyword evidence="4 6" id="KW-1133">Transmembrane helix</keyword>
<feature type="transmembrane region" description="Helical" evidence="6">
    <location>
        <begin position="42"/>
        <end position="63"/>
    </location>
</feature>
<evidence type="ECO:0000313" key="8">
    <source>
        <dbReference type="EMBL" id="KAI5627550.1"/>
    </source>
</evidence>
<evidence type="ECO:0000256" key="3">
    <source>
        <dbReference type="ARBA" id="ARBA00022692"/>
    </source>
</evidence>
<protein>
    <submittedName>
        <fullName evidence="8">ATP-binding cassette sub-family G member 4</fullName>
    </submittedName>
</protein>
<dbReference type="Pfam" id="PF01061">
    <property type="entry name" value="ABC2_membrane"/>
    <property type="match status" value="1"/>
</dbReference>
<dbReference type="PANTHER" id="PTHR48041:SF75">
    <property type="entry name" value="ATP-BINDING CASSETTE SUB-FAMILY G MEMBER 4"/>
    <property type="match status" value="1"/>
</dbReference>
<evidence type="ECO:0000256" key="4">
    <source>
        <dbReference type="ARBA" id="ARBA00022989"/>
    </source>
</evidence>
<dbReference type="InterPro" id="IPR013525">
    <property type="entry name" value="ABC2_TM"/>
</dbReference>
<comment type="caution">
    <text evidence="8">The sequence shown here is derived from an EMBL/GenBank/DDBJ whole genome shotgun (WGS) entry which is preliminary data.</text>
</comment>
<accession>A0AAD5FSH0</accession>
<keyword evidence="8" id="KW-0067">ATP-binding</keyword>
<evidence type="ECO:0000256" key="6">
    <source>
        <dbReference type="SAM" id="Phobius"/>
    </source>
</evidence>
<evidence type="ECO:0000256" key="5">
    <source>
        <dbReference type="ARBA" id="ARBA00023136"/>
    </source>
</evidence>
<keyword evidence="2" id="KW-0813">Transport</keyword>
<keyword evidence="9" id="KW-1185">Reference proteome</keyword>
<dbReference type="InterPro" id="IPR050352">
    <property type="entry name" value="ABCG_transporters"/>
</dbReference>
<keyword evidence="3 6" id="KW-0812">Transmembrane</keyword>
<dbReference type="GO" id="GO:0005524">
    <property type="term" value="F:ATP binding"/>
    <property type="evidence" value="ECO:0007669"/>
    <property type="project" value="UniProtKB-KW"/>
</dbReference>
<feature type="domain" description="ABC-2 type transporter transmembrane" evidence="7">
    <location>
        <begin position="1"/>
        <end position="89"/>
    </location>
</feature>
<evidence type="ECO:0000256" key="2">
    <source>
        <dbReference type="ARBA" id="ARBA00022448"/>
    </source>
</evidence>
<evidence type="ECO:0000256" key="1">
    <source>
        <dbReference type="ARBA" id="ARBA00004141"/>
    </source>
</evidence>
<dbReference type="PANTHER" id="PTHR48041">
    <property type="entry name" value="ABC TRANSPORTER G FAMILY MEMBER 28"/>
    <property type="match status" value="1"/>
</dbReference>
<comment type="subcellular location">
    <subcellularLocation>
        <location evidence="1">Membrane</location>
        <topology evidence="1">Multi-pass membrane protein</topology>
    </subcellularLocation>
</comment>
<sequence>MTGQPSETVRFLLFTALSTLTALVAQSLGLLIGAAITSSKVATLVSAVTAIPALLFSGFLINFDTMPIYLHWISYLSYVRYGFEGVILSIYGMNRTDLKCPGIVCEFQKPEKVLQLLDVDEAKLYVDFIVLGVFFLIFGFATYLMLRYKVKSER</sequence>
<proteinExistence type="predicted"/>
<dbReference type="GO" id="GO:0034041">
    <property type="term" value="F:ABC-type sterol transporter activity"/>
    <property type="evidence" value="ECO:0007669"/>
    <property type="project" value="TreeGrafter"/>
</dbReference>
<keyword evidence="5 6" id="KW-0472">Membrane</keyword>
<dbReference type="GO" id="GO:0042632">
    <property type="term" value="P:cholesterol homeostasis"/>
    <property type="evidence" value="ECO:0007669"/>
    <property type="project" value="TreeGrafter"/>
</dbReference>
<evidence type="ECO:0000259" key="7">
    <source>
        <dbReference type="Pfam" id="PF01061"/>
    </source>
</evidence>
<name>A0AAD5FSH0_SILAS</name>
<organism evidence="8 9">
    <name type="scientific">Silurus asotus</name>
    <name type="common">Amur catfish</name>
    <name type="synonym">Parasilurus asotus</name>
    <dbReference type="NCBI Taxonomy" id="30991"/>
    <lineage>
        <taxon>Eukaryota</taxon>
        <taxon>Metazoa</taxon>
        <taxon>Chordata</taxon>
        <taxon>Craniata</taxon>
        <taxon>Vertebrata</taxon>
        <taxon>Euteleostomi</taxon>
        <taxon>Actinopterygii</taxon>
        <taxon>Neopterygii</taxon>
        <taxon>Teleostei</taxon>
        <taxon>Ostariophysi</taxon>
        <taxon>Siluriformes</taxon>
        <taxon>Siluridae</taxon>
        <taxon>Silurus</taxon>
    </lineage>
</organism>
<dbReference type="GO" id="GO:0033344">
    <property type="term" value="P:cholesterol efflux"/>
    <property type="evidence" value="ECO:0007669"/>
    <property type="project" value="TreeGrafter"/>
</dbReference>
<dbReference type="GO" id="GO:0005886">
    <property type="term" value="C:plasma membrane"/>
    <property type="evidence" value="ECO:0007669"/>
    <property type="project" value="TreeGrafter"/>
</dbReference>
<dbReference type="EMBL" id="MU550450">
    <property type="protein sequence ID" value="KAI5627550.1"/>
    <property type="molecule type" value="Genomic_DNA"/>
</dbReference>
<feature type="transmembrane region" description="Helical" evidence="6">
    <location>
        <begin position="12"/>
        <end position="36"/>
    </location>
</feature>
<reference evidence="8" key="1">
    <citation type="submission" date="2018-07" db="EMBL/GenBank/DDBJ databases">
        <title>Comparative genomics of catfishes provides insights into carnivory and benthic adaptation.</title>
        <authorList>
            <person name="Zhang Y."/>
            <person name="Wang D."/>
            <person name="Peng Z."/>
            <person name="Zheng S."/>
            <person name="Shao F."/>
            <person name="Tao W."/>
        </authorList>
    </citation>
    <scope>NUCLEOTIDE SEQUENCE</scope>
    <source>
        <strain evidence="8">Chongqing</strain>
    </source>
</reference>
<gene>
    <name evidence="8" type="ORF">C0J50_12897</name>
</gene>
<dbReference type="AlphaFoldDB" id="A0AAD5FSH0"/>
<keyword evidence="8" id="KW-0547">Nucleotide-binding</keyword>
<feature type="transmembrane region" description="Helical" evidence="6">
    <location>
        <begin position="75"/>
        <end position="93"/>
    </location>
</feature>
<dbReference type="Proteomes" id="UP001205998">
    <property type="component" value="Unassembled WGS sequence"/>
</dbReference>
<feature type="transmembrane region" description="Helical" evidence="6">
    <location>
        <begin position="124"/>
        <end position="146"/>
    </location>
</feature>